<feature type="region of interest" description="Disordered" evidence="1">
    <location>
        <begin position="1"/>
        <end position="30"/>
    </location>
</feature>
<gene>
    <name evidence="2" type="ORF">J7T54_007350</name>
</gene>
<dbReference type="AlphaFoldDB" id="A0A9P9Y0J0"/>
<dbReference type="Proteomes" id="UP001055219">
    <property type="component" value="Unassembled WGS sequence"/>
</dbReference>
<accession>A0A9P9Y0J0</accession>
<organism evidence="2 3">
    <name type="scientific">Emericellopsis cladophorae</name>
    <dbReference type="NCBI Taxonomy" id="2686198"/>
    <lineage>
        <taxon>Eukaryota</taxon>
        <taxon>Fungi</taxon>
        <taxon>Dikarya</taxon>
        <taxon>Ascomycota</taxon>
        <taxon>Pezizomycotina</taxon>
        <taxon>Sordariomycetes</taxon>
        <taxon>Hypocreomycetidae</taxon>
        <taxon>Hypocreales</taxon>
        <taxon>Bionectriaceae</taxon>
        <taxon>Emericellopsis</taxon>
    </lineage>
</organism>
<dbReference type="EMBL" id="JAGIXG020000027">
    <property type="protein sequence ID" value="KAI6780870.1"/>
    <property type="molecule type" value="Genomic_DNA"/>
</dbReference>
<evidence type="ECO:0000313" key="2">
    <source>
        <dbReference type="EMBL" id="KAI6780870.1"/>
    </source>
</evidence>
<reference evidence="2" key="2">
    <citation type="submission" date="2022-07" db="EMBL/GenBank/DDBJ databases">
        <authorList>
            <person name="Goncalves M.F.M."/>
            <person name="Hilario S."/>
            <person name="Van De Peer Y."/>
            <person name="Esteves A.C."/>
            <person name="Alves A."/>
        </authorList>
    </citation>
    <scope>NUCLEOTIDE SEQUENCE</scope>
    <source>
        <strain evidence="2">MUM 19.33</strain>
    </source>
</reference>
<name>A0A9P9Y0J0_9HYPO</name>
<feature type="compositionally biased region" description="Polar residues" evidence="1">
    <location>
        <begin position="1"/>
        <end position="10"/>
    </location>
</feature>
<sequence>MAPQNNTSDDQPPPATNIIDTLPGASSKPSAQPFWGAKMLIWSENVLRLMRMGFHWSPTNIVPGIGDVKLHPPKEITSKHSRLYFAAGKRWICYLIVSARAPPRRSSTLTCTGPHWVNAILSGQTPGPGPASRSTMNESRSKTCFNALYADMLLSGWWPWPKALPVETPSAEKTPDDEGQEPCLYTCAA</sequence>
<dbReference type="OrthoDB" id="4589291at2759"/>
<evidence type="ECO:0000313" key="3">
    <source>
        <dbReference type="Proteomes" id="UP001055219"/>
    </source>
</evidence>
<keyword evidence="3" id="KW-1185">Reference proteome</keyword>
<dbReference type="RefSeq" id="XP_051361726.1">
    <property type="nucleotide sequence ID" value="XM_051507040.1"/>
</dbReference>
<proteinExistence type="predicted"/>
<reference evidence="2" key="1">
    <citation type="journal article" date="2021" name="J Fungi (Basel)">
        <title>Genomic and Metabolomic Analyses of the Marine Fungus Emericellopsis cladophorae: Insights into Saltwater Adaptability Mechanisms and Its Biosynthetic Potential.</title>
        <authorList>
            <person name="Goncalves M.F.M."/>
            <person name="Hilario S."/>
            <person name="Van de Peer Y."/>
            <person name="Esteves A.C."/>
            <person name="Alves A."/>
        </authorList>
    </citation>
    <scope>NUCLEOTIDE SEQUENCE</scope>
    <source>
        <strain evidence="2">MUM 19.33</strain>
    </source>
</reference>
<evidence type="ECO:0000256" key="1">
    <source>
        <dbReference type="SAM" id="MobiDB-lite"/>
    </source>
</evidence>
<comment type="caution">
    <text evidence="2">The sequence shown here is derived from an EMBL/GenBank/DDBJ whole genome shotgun (WGS) entry which is preliminary data.</text>
</comment>
<protein>
    <submittedName>
        <fullName evidence="2">Uncharacterized protein</fullName>
    </submittedName>
</protein>
<dbReference type="GeneID" id="75833825"/>